<gene>
    <name evidence="1" type="ORF">AYW79_12510</name>
</gene>
<reference evidence="1 2" key="1">
    <citation type="submission" date="2016-02" db="EMBL/GenBank/DDBJ databases">
        <title>Draft genome sequence of Acidibacillus ferrooxidans SLC66.</title>
        <authorList>
            <person name="Oliveira G."/>
            <person name="Nancucheo I."/>
            <person name="Dall'Agnol H."/>
            <person name="Johnson B."/>
            <person name="Oliveira R."/>
            <person name="Nunes G.L."/>
            <person name="Tzotzos G."/>
            <person name="Orellana S.C."/>
            <person name="Salim A.C."/>
            <person name="Araujo F.M."/>
        </authorList>
    </citation>
    <scope>NUCLEOTIDE SEQUENCE [LARGE SCALE GENOMIC DNA]</scope>
    <source>
        <strain evidence="1 2">SLC66</strain>
    </source>
</reference>
<dbReference type="OrthoDB" id="2562278at2"/>
<sequence length="297" mass="34265">MLVPRRIESEIVLALYRYSLLTVAQLAILLHYEHKTIYKAFHSLKDKDWVQSLPLGFVERNVKGWMLSKIGVEVAFGLTKEYRPRLLKQTGVLSGQTAHLYRSNRFFTDLIQGSMARPTTEGLVNWIGMRDSGDRYPVTTAKEQKTTPLRPDGIGTYQFENGSEVVFHLEYDTGSEHLWVIHHKLWQYIDVLKPFWNNLSLANVLFVTRDHRRSARILEIWNHLKSNLFSKGPTPVLWATTENALDIQGVFGSVWTGAEDTVVSIQDFPRLESRYGDRSVPLGKQIRQQPFPRQKRG</sequence>
<accession>A0A853K877</accession>
<protein>
    <recommendedName>
        <fullName evidence="3">Replication-relaxation</fullName>
    </recommendedName>
</protein>
<dbReference type="InterPro" id="IPR025855">
    <property type="entry name" value="Replic_Relax"/>
</dbReference>
<comment type="caution">
    <text evidence="1">The sequence shown here is derived from an EMBL/GenBank/DDBJ whole genome shotgun (WGS) entry which is preliminary data.</text>
</comment>
<dbReference type="AlphaFoldDB" id="A0A853K877"/>
<evidence type="ECO:0000313" key="2">
    <source>
        <dbReference type="Proteomes" id="UP000077421"/>
    </source>
</evidence>
<evidence type="ECO:0008006" key="3">
    <source>
        <dbReference type="Google" id="ProtNLM"/>
    </source>
</evidence>
<organism evidence="1 2">
    <name type="scientific">Ferroacidibacillus organovorans</name>
    <dbReference type="NCBI Taxonomy" id="1765683"/>
    <lineage>
        <taxon>Bacteria</taxon>
        <taxon>Bacillati</taxon>
        <taxon>Bacillota</taxon>
        <taxon>Bacilli</taxon>
        <taxon>Bacillales</taxon>
        <taxon>Alicyclobacillaceae</taxon>
        <taxon>Ferroacidibacillus</taxon>
    </lineage>
</organism>
<dbReference type="EMBL" id="LSUQ01000052">
    <property type="protein sequence ID" value="OAG93091.1"/>
    <property type="molecule type" value="Genomic_DNA"/>
</dbReference>
<evidence type="ECO:0000313" key="1">
    <source>
        <dbReference type="EMBL" id="OAG93091.1"/>
    </source>
</evidence>
<dbReference type="RefSeq" id="WP_067566550.1">
    <property type="nucleotide sequence ID" value="NZ_LSUQ01000052.1"/>
</dbReference>
<proteinExistence type="predicted"/>
<dbReference type="Pfam" id="PF13814">
    <property type="entry name" value="Replic_Relax"/>
    <property type="match status" value="1"/>
</dbReference>
<name>A0A853K877_9BACL</name>
<dbReference type="Proteomes" id="UP000077421">
    <property type="component" value="Unassembled WGS sequence"/>
</dbReference>